<accession>A0A081EVS4</accession>
<dbReference type="InterPro" id="IPR054862">
    <property type="entry name" value="DNA_prot_starvation"/>
</dbReference>
<dbReference type="AlphaFoldDB" id="A0A081EVS4"/>
<dbReference type="PANTHER" id="PTHR42932:SF1">
    <property type="entry name" value="GENERAL STRESS PROTEIN 20U"/>
    <property type="match status" value="1"/>
</dbReference>
<organism evidence="4 5">
    <name type="scientific">Halorubrum saccharovorum</name>
    <dbReference type="NCBI Taxonomy" id="2248"/>
    <lineage>
        <taxon>Archaea</taxon>
        <taxon>Methanobacteriati</taxon>
        <taxon>Methanobacteriota</taxon>
        <taxon>Stenosarchaea group</taxon>
        <taxon>Halobacteria</taxon>
        <taxon>Halobacteriales</taxon>
        <taxon>Haloferacaceae</taxon>
        <taxon>Halorubrum</taxon>
    </lineage>
</organism>
<evidence type="ECO:0000313" key="5">
    <source>
        <dbReference type="Proteomes" id="UP000053331"/>
    </source>
</evidence>
<dbReference type="PRINTS" id="PR01346">
    <property type="entry name" value="HELNAPAPROT"/>
</dbReference>
<dbReference type="Pfam" id="PF00210">
    <property type="entry name" value="Ferritin"/>
    <property type="match status" value="1"/>
</dbReference>
<dbReference type="Proteomes" id="UP000053331">
    <property type="component" value="Unassembled WGS sequence"/>
</dbReference>
<reference evidence="4 5" key="1">
    <citation type="journal article" date="2015" name="Genome Announc.">
        <title>Draft genome sequence of a Halorubrum H3 strain isolated from the burlinskoye salt lake (Altai Krai, Russia).</title>
        <authorList>
            <person name="Rozanov A.S."/>
            <person name="Bryanskaya A.V."/>
            <person name="Malup T.K."/>
            <person name="Kotenko A.V."/>
            <person name="Peltek S.E."/>
        </authorList>
    </citation>
    <scope>NUCLEOTIDE SEQUENCE [LARGE SCALE GENOMIC DNA]</scope>
    <source>
        <strain evidence="4 5">H3</strain>
    </source>
</reference>
<feature type="domain" description="Ferritin/DPS" evidence="3">
    <location>
        <begin position="32"/>
        <end position="173"/>
    </location>
</feature>
<dbReference type="InterPro" id="IPR009078">
    <property type="entry name" value="Ferritin-like_SF"/>
</dbReference>
<dbReference type="PIRSF" id="PIRSF005900">
    <property type="entry name" value="Dps"/>
    <property type="match status" value="1"/>
</dbReference>
<evidence type="ECO:0000256" key="1">
    <source>
        <dbReference type="ARBA" id="ARBA00009497"/>
    </source>
</evidence>
<dbReference type="Gene3D" id="1.20.1260.10">
    <property type="match status" value="1"/>
</dbReference>
<dbReference type="InterPro" id="IPR012347">
    <property type="entry name" value="Ferritin-like"/>
</dbReference>
<dbReference type="OrthoDB" id="8265at2157"/>
<evidence type="ECO:0000256" key="2">
    <source>
        <dbReference type="RuleBase" id="RU003875"/>
    </source>
</evidence>
<comment type="similarity">
    <text evidence="1 2">Belongs to the Dps family.</text>
</comment>
<dbReference type="EMBL" id="JNFH02000069">
    <property type="protein sequence ID" value="KDS91512.1"/>
    <property type="molecule type" value="Genomic_DNA"/>
</dbReference>
<dbReference type="RefSeq" id="WP_050026210.1">
    <property type="nucleotide sequence ID" value="NZ_JNFH02000069.1"/>
</dbReference>
<sequence length="182" mass="20552">MSTQKEARQRYGDVHESEALRIPEEKAEQLVDALNSDLAATYVLYHQVKKHHWLVEGAEFHDIHEYLGEVAADLEEGADVIAERAQALGGVPLSGGANYEEHAPVSPEDADAYDIRTSLENDLEIFGDIVEQLREHIRLANNLGDYNTEELLREILEGVEEHAHHFEHYLEDDTLVTQGTLE</sequence>
<evidence type="ECO:0000259" key="3">
    <source>
        <dbReference type="Pfam" id="PF00210"/>
    </source>
</evidence>
<comment type="caution">
    <text evidence="4">The sequence shown here is derived from an EMBL/GenBank/DDBJ whole genome shotgun (WGS) entry which is preliminary data.</text>
</comment>
<proteinExistence type="inferred from homology"/>
<keyword evidence="5" id="KW-1185">Reference proteome</keyword>
<dbReference type="InterPro" id="IPR002177">
    <property type="entry name" value="DPS_DNA-bd"/>
</dbReference>
<dbReference type="PANTHER" id="PTHR42932">
    <property type="entry name" value="GENERAL STRESS PROTEIN 20U"/>
    <property type="match status" value="1"/>
</dbReference>
<dbReference type="SUPFAM" id="SSF47240">
    <property type="entry name" value="Ferritin-like"/>
    <property type="match status" value="1"/>
</dbReference>
<protein>
    <submittedName>
        <fullName evidence="4">DNA polymerase III subunit beta</fullName>
    </submittedName>
</protein>
<name>A0A081EVS4_9EURY</name>
<gene>
    <name evidence="4" type="ORF">FK85_01365</name>
</gene>
<evidence type="ECO:0000313" key="4">
    <source>
        <dbReference type="EMBL" id="KDS91512.1"/>
    </source>
</evidence>
<dbReference type="GO" id="GO:0008199">
    <property type="term" value="F:ferric iron binding"/>
    <property type="evidence" value="ECO:0007669"/>
    <property type="project" value="InterPro"/>
</dbReference>
<dbReference type="CDD" id="cd01043">
    <property type="entry name" value="DPS"/>
    <property type="match status" value="1"/>
</dbReference>
<dbReference type="NCBIfam" id="NF041388">
    <property type="entry name" value="DNAstvprot_Halo"/>
    <property type="match status" value="1"/>
</dbReference>
<dbReference type="InterPro" id="IPR008331">
    <property type="entry name" value="Ferritin_DPS_dom"/>
</dbReference>